<keyword evidence="6 10" id="KW-0798">TonB box</keyword>
<dbReference type="EMBL" id="VOOR01000002">
    <property type="protein sequence ID" value="TXB69521.1"/>
    <property type="molecule type" value="Genomic_DNA"/>
</dbReference>
<evidence type="ECO:0000256" key="9">
    <source>
        <dbReference type="ARBA" id="ARBA00023237"/>
    </source>
</evidence>
<keyword evidence="5" id="KW-0732">Signal</keyword>
<feature type="domain" description="TonB-dependent receptor plug" evidence="12">
    <location>
        <begin position="121"/>
        <end position="230"/>
    </location>
</feature>
<dbReference type="InterPro" id="IPR039426">
    <property type="entry name" value="TonB-dep_rcpt-like"/>
</dbReference>
<dbReference type="InterPro" id="IPR036942">
    <property type="entry name" value="Beta-barrel_TonB_sf"/>
</dbReference>
<evidence type="ECO:0000256" key="8">
    <source>
        <dbReference type="ARBA" id="ARBA00023170"/>
    </source>
</evidence>
<dbReference type="InterPro" id="IPR037066">
    <property type="entry name" value="Plug_dom_sf"/>
</dbReference>
<dbReference type="OrthoDB" id="1109208at2"/>
<evidence type="ECO:0000256" key="2">
    <source>
        <dbReference type="ARBA" id="ARBA00022448"/>
    </source>
</evidence>
<dbReference type="Gene3D" id="2.40.170.20">
    <property type="entry name" value="TonB-dependent receptor, beta-barrel domain"/>
    <property type="match status" value="1"/>
</dbReference>
<feature type="domain" description="TonB-dependent receptor-like beta-barrel" evidence="11">
    <location>
        <begin position="474"/>
        <end position="911"/>
    </location>
</feature>
<accession>A0A5C6S678</accession>
<evidence type="ECO:0000259" key="11">
    <source>
        <dbReference type="Pfam" id="PF00593"/>
    </source>
</evidence>
<evidence type="ECO:0000256" key="3">
    <source>
        <dbReference type="ARBA" id="ARBA00022452"/>
    </source>
</evidence>
<dbReference type="AlphaFoldDB" id="A0A5C6S678"/>
<dbReference type="Pfam" id="PF13715">
    <property type="entry name" value="CarbopepD_reg_2"/>
    <property type="match status" value="1"/>
</dbReference>
<dbReference type="InterPro" id="IPR008969">
    <property type="entry name" value="CarboxyPept-like_regulatory"/>
</dbReference>
<dbReference type="Gene3D" id="2.60.40.1120">
    <property type="entry name" value="Carboxypeptidase-like, regulatory domain"/>
    <property type="match status" value="1"/>
</dbReference>
<name>A0A5C6S678_9BACT</name>
<dbReference type="SUPFAM" id="SSF56935">
    <property type="entry name" value="Porins"/>
    <property type="match status" value="1"/>
</dbReference>
<dbReference type="SUPFAM" id="SSF49464">
    <property type="entry name" value="Carboxypeptidase regulatory domain-like"/>
    <property type="match status" value="1"/>
</dbReference>
<evidence type="ECO:0000256" key="4">
    <source>
        <dbReference type="ARBA" id="ARBA00022692"/>
    </source>
</evidence>
<dbReference type="InterPro" id="IPR000531">
    <property type="entry name" value="Beta-barrel_TonB"/>
</dbReference>
<evidence type="ECO:0000256" key="1">
    <source>
        <dbReference type="ARBA" id="ARBA00004571"/>
    </source>
</evidence>
<keyword evidence="7 10" id="KW-0472">Membrane</keyword>
<evidence type="ECO:0000259" key="12">
    <source>
        <dbReference type="Pfam" id="PF07715"/>
    </source>
</evidence>
<dbReference type="PANTHER" id="PTHR30069">
    <property type="entry name" value="TONB-DEPENDENT OUTER MEMBRANE RECEPTOR"/>
    <property type="match status" value="1"/>
</dbReference>
<keyword evidence="3" id="KW-1134">Transmembrane beta strand</keyword>
<evidence type="ECO:0000256" key="7">
    <source>
        <dbReference type="ARBA" id="ARBA00023136"/>
    </source>
</evidence>
<protein>
    <submittedName>
        <fullName evidence="13">TonB-dependent receptor</fullName>
    </submittedName>
</protein>
<dbReference type="Proteomes" id="UP000321580">
    <property type="component" value="Unassembled WGS sequence"/>
</dbReference>
<dbReference type="Gene3D" id="2.170.130.10">
    <property type="entry name" value="TonB-dependent receptor, plug domain"/>
    <property type="match status" value="1"/>
</dbReference>
<dbReference type="PANTHER" id="PTHR30069:SF29">
    <property type="entry name" value="HEMOGLOBIN AND HEMOGLOBIN-HAPTOGLOBIN-BINDING PROTEIN 1-RELATED"/>
    <property type="match status" value="1"/>
</dbReference>
<dbReference type="GO" id="GO:0009279">
    <property type="term" value="C:cell outer membrane"/>
    <property type="evidence" value="ECO:0007669"/>
    <property type="project" value="UniProtKB-SubCell"/>
</dbReference>
<evidence type="ECO:0000256" key="6">
    <source>
        <dbReference type="ARBA" id="ARBA00023077"/>
    </source>
</evidence>
<dbReference type="Pfam" id="PF00593">
    <property type="entry name" value="TonB_dep_Rec_b-barrel"/>
    <property type="match status" value="1"/>
</dbReference>
<reference evidence="13 14" key="1">
    <citation type="submission" date="2019-08" db="EMBL/GenBank/DDBJ databases">
        <title>Genome of Phaeodactylibacter luteus.</title>
        <authorList>
            <person name="Bowman J.P."/>
        </authorList>
    </citation>
    <scope>NUCLEOTIDE SEQUENCE [LARGE SCALE GENOMIC DNA]</scope>
    <source>
        <strain evidence="13 14">KCTC 42180</strain>
    </source>
</reference>
<evidence type="ECO:0000313" key="13">
    <source>
        <dbReference type="EMBL" id="TXB69521.1"/>
    </source>
</evidence>
<keyword evidence="9" id="KW-0998">Cell outer membrane</keyword>
<keyword evidence="14" id="KW-1185">Reference proteome</keyword>
<dbReference type="Pfam" id="PF07715">
    <property type="entry name" value="Plug"/>
    <property type="match status" value="1"/>
</dbReference>
<dbReference type="GO" id="GO:0044718">
    <property type="term" value="P:siderophore transmembrane transport"/>
    <property type="evidence" value="ECO:0007669"/>
    <property type="project" value="TreeGrafter"/>
</dbReference>
<keyword evidence="8 13" id="KW-0675">Receptor</keyword>
<dbReference type="GO" id="GO:0015344">
    <property type="term" value="F:siderophore uptake transmembrane transporter activity"/>
    <property type="evidence" value="ECO:0007669"/>
    <property type="project" value="TreeGrafter"/>
</dbReference>
<comment type="similarity">
    <text evidence="10">Belongs to the TonB-dependent receptor family.</text>
</comment>
<evidence type="ECO:0000313" key="14">
    <source>
        <dbReference type="Proteomes" id="UP000321580"/>
    </source>
</evidence>
<evidence type="ECO:0000256" key="10">
    <source>
        <dbReference type="RuleBase" id="RU003357"/>
    </source>
</evidence>
<sequence length="940" mass="105633">MKFASKRLFLNIVLGLLFGQGLLAQASLRGFVFDATTDDPLIGASVVVDGTTDGTVTDFDGAFEVRAKSAFPLTLNISYIGYEEKQVVVEQAGQELRIKLSEAVITTEVVEVRGQRISDKQKSSPLTVESLDVLAIKETAASSFYDGLGNLKGVDLTAASLGFKVINTRGFNSTSPVRSLQLIDGVDNQAPGLNFSLGNFLGAPELDVRKVDIIQGASSSFYGPNAFNGVISMETKNPFYTEGFSAQVKYGERNLLNPEIRWADSFKNKDGQKTVAYKFTLSYLQADDWEAENYQAVDGSQTPTGNPGGWDAVNIYGDEYDIFGDFTQNTTNSFNDAAGLLTVHRPGYRELDLVDYDTRNIKALGSVYIRTNPKLAEDSPELILGMSYGNGTTVYQGDNRYSLRNISFYQPRIEFRKRDDFFIRAYMSKEDAGDSYDPYFTALRLQERGQTDGSYYNRYKKWWEDNGIANMMVEMGYPEAGIIFDPETGQVVIDFDREEAAQWLADNADFMNEAHEMARDFVNAPTNDFSGRFEPGTPEFDQAFNQIRTAYNNEEGGTRFYDKSALYHVHGEKRFNPEFGEIILGANARLYTPDTRGTVFYDTAGIQITNFEYGVYAGLNKVFSDGKWRTNVTARMDKNENFDYVFSPAASVVWKPRPNHYLRLSFSSGVRNPTLADQYLSLDVGPAILAGNLAGADSVITLSSFQDYLSGFLQRSLLDYYDIDPIRPERVRTVEGGYRATLWNKLFVDAGYYFNVYTDFIGFNIAIQAEFEDETSFIPDDVQVFRFASNAESQVTTQGFSLGLNYYFADYYSITGNYSYNAIVSQEDDPIIPAFNTPEHKFNIGISGRNIRMGKLKNFGFNLNYKWIEGFLFEGSPQFTGFIPSYDLLDGQINYFFPKVNTTVKLGATNILNNQVFQTYGGPRIGRLAYISFLYEWKKK</sequence>
<organism evidence="13 14">
    <name type="scientific">Phaeodactylibacter luteus</name>
    <dbReference type="NCBI Taxonomy" id="1564516"/>
    <lineage>
        <taxon>Bacteria</taxon>
        <taxon>Pseudomonadati</taxon>
        <taxon>Bacteroidota</taxon>
        <taxon>Saprospiria</taxon>
        <taxon>Saprospirales</taxon>
        <taxon>Haliscomenobacteraceae</taxon>
        <taxon>Phaeodactylibacter</taxon>
    </lineage>
</organism>
<dbReference type="InterPro" id="IPR012910">
    <property type="entry name" value="Plug_dom"/>
</dbReference>
<keyword evidence="2" id="KW-0813">Transport</keyword>
<proteinExistence type="inferred from homology"/>
<comment type="subcellular location">
    <subcellularLocation>
        <location evidence="1">Cell outer membrane</location>
        <topology evidence="1">Multi-pass membrane protein</topology>
    </subcellularLocation>
</comment>
<keyword evidence="4" id="KW-0812">Transmembrane</keyword>
<comment type="caution">
    <text evidence="13">The sequence shown here is derived from an EMBL/GenBank/DDBJ whole genome shotgun (WGS) entry which is preliminary data.</text>
</comment>
<evidence type="ECO:0000256" key="5">
    <source>
        <dbReference type="ARBA" id="ARBA00022729"/>
    </source>
</evidence>
<gene>
    <name evidence="13" type="ORF">FRY97_01545</name>
</gene>